<keyword evidence="2" id="KW-1185">Reference proteome</keyword>
<proteinExistence type="predicted"/>
<evidence type="ECO:0000313" key="1">
    <source>
        <dbReference type="EMBL" id="KFI87234.1"/>
    </source>
</evidence>
<sequence length="127" mass="14378">MRGGLVKTRTYSHSAPLNRLYVRGALVKTRTYSLLGVEHPGAHLSYTSERPPKPKNSRCQQLDTSAMLSVIRSDHTKLHNHAQSRTTADELSTLSCLKLKLEPHTLNPLALAHAFEQPWLYENTYRT</sequence>
<name>A0A087CVD4_9BIFI</name>
<dbReference type="AlphaFoldDB" id="A0A087CVD4"/>
<dbReference type="Proteomes" id="UP000028984">
    <property type="component" value="Unassembled WGS sequence"/>
</dbReference>
<comment type="caution">
    <text evidence="1">The sequence shown here is derived from an EMBL/GenBank/DDBJ whole genome shotgun (WGS) entry which is preliminary data.</text>
</comment>
<protein>
    <submittedName>
        <fullName evidence="1">Uncharacterized protein</fullName>
    </submittedName>
</protein>
<evidence type="ECO:0000313" key="2">
    <source>
        <dbReference type="Proteomes" id="UP000028984"/>
    </source>
</evidence>
<accession>A0A087CVD4</accession>
<reference evidence="1 2" key="1">
    <citation type="submission" date="2014-03" db="EMBL/GenBank/DDBJ databases">
        <title>Genomics of Bifidobacteria.</title>
        <authorList>
            <person name="Ventura M."/>
            <person name="Milani C."/>
            <person name="Lugli G.A."/>
        </authorList>
    </citation>
    <scope>NUCLEOTIDE SEQUENCE [LARGE SCALE GENOMIC DNA]</scope>
    <source>
        <strain evidence="1 2">DSM 23975</strain>
    </source>
</reference>
<gene>
    <name evidence="1" type="ORF">BREU_0263</name>
</gene>
<organism evidence="1 2">
    <name type="scientific">Bifidobacterium reuteri DSM 23975</name>
    <dbReference type="NCBI Taxonomy" id="1437610"/>
    <lineage>
        <taxon>Bacteria</taxon>
        <taxon>Bacillati</taxon>
        <taxon>Actinomycetota</taxon>
        <taxon>Actinomycetes</taxon>
        <taxon>Bifidobacteriales</taxon>
        <taxon>Bifidobacteriaceae</taxon>
        <taxon>Bifidobacterium</taxon>
    </lineage>
</organism>
<dbReference type="EMBL" id="JGZK01000003">
    <property type="protein sequence ID" value="KFI87234.1"/>
    <property type="molecule type" value="Genomic_DNA"/>
</dbReference>